<dbReference type="EMBL" id="ML977147">
    <property type="protein sequence ID" value="KAF1988856.1"/>
    <property type="molecule type" value="Genomic_DNA"/>
</dbReference>
<keyword evidence="2" id="KW-0472">Membrane</keyword>
<keyword evidence="2" id="KW-0812">Transmembrane</keyword>
<feature type="transmembrane region" description="Helical" evidence="2">
    <location>
        <begin position="172"/>
        <end position="190"/>
    </location>
</feature>
<organism evidence="3 4">
    <name type="scientific">Aulographum hederae CBS 113979</name>
    <dbReference type="NCBI Taxonomy" id="1176131"/>
    <lineage>
        <taxon>Eukaryota</taxon>
        <taxon>Fungi</taxon>
        <taxon>Dikarya</taxon>
        <taxon>Ascomycota</taxon>
        <taxon>Pezizomycotina</taxon>
        <taxon>Dothideomycetes</taxon>
        <taxon>Pleosporomycetidae</taxon>
        <taxon>Aulographales</taxon>
        <taxon>Aulographaceae</taxon>
    </lineage>
</organism>
<gene>
    <name evidence="3" type="ORF">K402DRAFT_21420</name>
</gene>
<evidence type="ECO:0000313" key="3">
    <source>
        <dbReference type="EMBL" id="KAF1988856.1"/>
    </source>
</evidence>
<name>A0A6G1H6K9_9PEZI</name>
<proteinExistence type="predicted"/>
<evidence type="ECO:0000313" key="4">
    <source>
        <dbReference type="Proteomes" id="UP000800041"/>
    </source>
</evidence>
<dbReference type="OrthoDB" id="3945253at2759"/>
<protein>
    <submittedName>
        <fullName evidence="3">Uncharacterized protein</fullName>
    </submittedName>
</protein>
<feature type="transmembrane region" description="Helical" evidence="2">
    <location>
        <begin position="127"/>
        <end position="152"/>
    </location>
</feature>
<dbReference type="AlphaFoldDB" id="A0A6G1H6K9"/>
<dbReference type="Proteomes" id="UP000800041">
    <property type="component" value="Unassembled WGS sequence"/>
</dbReference>
<keyword evidence="4" id="KW-1185">Reference proteome</keyword>
<evidence type="ECO:0000256" key="2">
    <source>
        <dbReference type="SAM" id="Phobius"/>
    </source>
</evidence>
<dbReference type="Gene3D" id="1.20.58.340">
    <property type="entry name" value="Magnesium transport protein CorA, transmembrane region"/>
    <property type="match status" value="1"/>
</dbReference>
<sequence length="302" mass="34483">MLKLTALSDACAGMTAVCKTQHRFITAIERYHTLLSETTHEKAEVLPGYAGPELEALSFLKCILEGIEGKINYTDASARGQVQTMYSLLNQKDSRTQIASAEASMQIAYDSKEMVILTRKDSTDMRIIAAVTLIFLPGTFTATLFSSTFFNFQASRSPRMVSRWIWLYWHDWVLTVALTLAVLVAWWYFATMSHRKMEAFRRESEKEIQSRGLGFRSRLRDRWDRREAVPPKPYLGSTFPSDPQGMSKASLFKRHKRTWRMSSKQTPSTGPEGALTSRSDIEFADVFQRPVNFESEEMVSVK</sequence>
<accession>A0A6G1H6K9</accession>
<feature type="compositionally biased region" description="Polar residues" evidence="1">
    <location>
        <begin position="260"/>
        <end position="269"/>
    </location>
</feature>
<feature type="region of interest" description="Disordered" evidence="1">
    <location>
        <begin position="258"/>
        <end position="279"/>
    </location>
</feature>
<reference evidence="3" key="1">
    <citation type="journal article" date="2020" name="Stud. Mycol.">
        <title>101 Dothideomycetes genomes: a test case for predicting lifestyles and emergence of pathogens.</title>
        <authorList>
            <person name="Haridas S."/>
            <person name="Albert R."/>
            <person name="Binder M."/>
            <person name="Bloem J."/>
            <person name="Labutti K."/>
            <person name="Salamov A."/>
            <person name="Andreopoulos B."/>
            <person name="Baker S."/>
            <person name="Barry K."/>
            <person name="Bills G."/>
            <person name="Bluhm B."/>
            <person name="Cannon C."/>
            <person name="Castanera R."/>
            <person name="Culley D."/>
            <person name="Daum C."/>
            <person name="Ezra D."/>
            <person name="Gonzalez J."/>
            <person name="Henrissat B."/>
            <person name="Kuo A."/>
            <person name="Liang C."/>
            <person name="Lipzen A."/>
            <person name="Lutzoni F."/>
            <person name="Magnuson J."/>
            <person name="Mondo S."/>
            <person name="Nolan M."/>
            <person name="Ohm R."/>
            <person name="Pangilinan J."/>
            <person name="Park H.-J."/>
            <person name="Ramirez L."/>
            <person name="Alfaro M."/>
            <person name="Sun H."/>
            <person name="Tritt A."/>
            <person name="Yoshinaga Y."/>
            <person name="Zwiers L.-H."/>
            <person name="Turgeon B."/>
            <person name="Goodwin S."/>
            <person name="Spatafora J."/>
            <person name="Crous P."/>
            <person name="Grigoriev I."/>
        </authorList>
    </citation>
    <scope>NUCLEOTIDE SEQUENCE</scope>
    <source>
        <strain evidence="3">CBS 113979</strain>
    </source>
</reference>
<evidence type="ECO:0000256" key="1">
    <source>
        <dbReference type="SAM" id="MobiDB-lite"/>
    </source>
</evidence>
<keyword evidence="2" id="KW-1133">Transmembrane helix</keyword>